<dbReference type="EMBL" id="JACOOE010000014">
    <property type="protein sequence ID" value="MBC5606987.1"/>
    <property type="molecule type" value="Genomic_DNA"/>
</dbReference>
<dbReference type="RefSeq" id="WP_186968441.1">
    <property type="nucleotide sequence ID" value="NZ_JACOOE010000014.1"/>
</dbReference>
<evidence type="ECO:0000256" key="1">
    <source>
        <dbReference type="SAM" id="SignalP"/>
    </source>
</evidence>
<dbReference type="Proteomes" id="UP000600600">
    <property type="component" value="Unassembled WGS sequence"/>
</dbReference>
<protein>
    <recommendedName>
        <fullName evidence="4">MORN repeat variant</fullName>
    </recommendedName>
</protein>
<evidence type="ECO:0000313" key="2">
    <source>
        <dbReference type="EMBL" id="MBC5606987.1"/>
    </source>
</evidence>
<sequence>MKKILLTLSLSVSMFVAYGQTNLKTNTEDLQEGKATYQYYEDQVTGDFVKHGTFKYVKQKDGYTETATGTFNKGLRNGVWTYKIIGTDYPNSMGSYTTRTMNATLTYKEGMPNGVWKLTNFSKVRSKMLAPHNTFRWSDYEIITDDNVSMTFKNGVAVGTVTYKNKGKLVTYTLNELGYATGTHNINRYIGTETIAYKDGVVIKDIVRDASGKVIDDDSFILEDEERWLAVAKQYMNGELSEDDVLKLGADIFEKELSESVDVEALFQHDYLYLRSVGGDKTLKETSSFTTRNYGKCVVIKPIGIVHYYDHPKWRKYARTAISSYQGITSDETLADVEYLLNNCSNNLYPEDITELKELVQRYNTARKEIEKKQNKQKVRDEYEKILQIVSDSIQEELGYVNEKNTKMYAFSTLNSDVFHVNRVVSQNSLYIAQLFSDSVKVVAAKYQENNPASCVDGYIDPETIKQKLEAIEWEKHLSNIEKKHEEMSIVFQSFNKQIETIILNLQKLSDEILTAEKKYEISIQTEKKTPQIYLRYADIMSELSSLIQSKRNLLEINNLLETGILLSQKVQNYQNQENKSRIKLLKKAQSLDEKVRIFTE</sequence>
<gene>
    <name evidence="2" type="ORF">H8S67_20315</name>
</gene>
<organism evidence="2 3">
    <name type="scientific">Bacteroides difficilis</name>
    <dbReference type="NCBI Taxonomy" id="2763021"/>
    <lineage>
        <taxon>Bacteria</taxon>
        <taxon>Pseudomonadati</taxon>
        <taxon>Bacteroidota</taxon>
        <taxon>Bacteroidia</taxon>
        <taxon>Bacteroidales</taxon>
        <taxon>Bacteroidaceae</taxon>
        <taxon>Bacteroides</taxon>
    </lineage>
</organism>
<feature type="chain" id="PRO_5046820904" description="MORN repeat variant" evidence="1">
    <location>
        <begin position="20"/>
        <end position="601"/>
    </location>
</feature>
<feature type="signal peptide" evidence="1">
    <location>
        <begin position="1"/>
        <end position="19"/>
    </location>
</feature>
<reference evidence="2 3" key="1">
    <citation type="submission" date="2020-08" db="EMBL/GenBank/DDBJ databases">
        <title>Genome public.</title>
        <authorList>
            <person name="Liu C."/>
            <person name="Sun Q."/>
        </authorList>
    </citation>
    <scope>NUCLEOTIDE SEQUENCE [LARGE SCALE GENOMIC DNA]</scope>
    <source>
        <strain evidence="2 3">M27</strain>
    </source>
</reference>
<keyword evidence="3" id="KW-1185">Reference proteome</keyword>
<proteinExistence type="predicted"/>
<evidence type="ECO:0000313" key="3">
    <source>
        <dbReference type="Proteomes" id="UP000600600"/>
    </source>
</evidence>
<name>A0ABR7CGR2_9BACE</name>
<comment type="caution">
    <text evidence="2">The sequence shown here is derived from an EMBL/GenBank/DDBJ whole genome shotgun (WGS) entry which is preliminary data.</text>
</comment>
<evidence type="ECO:0008006" key="4">
    <source>
        <dbReference type="Google" id="ProtNLM"/>
    </source>
</evidence>
<keyword evidence="1" id="KW-0732">Signal</keyword>
<accession>A0ABR7CGR2</accession>